<dbReference type="Proteomes" id="UP000650605">
    <property type="component" value="Unassembled WGS sequence"/>
</dbReference>
<accession>A0A8I1IUH4</accession>
<feature type="non-terminal residue" evidence="2">
    <location>
        <position position="104"/>
    </location>
</feature>
<keyword evidence="2" id="KW-0176">Collagen</keyword>
<feature type="compositionally biased region" description="Low complexity" evidence="1">
    <location>
        <begin position="60"/>
        <end position="104"/>
    </location>
</feature>
<feature type="region of interest" description="Disordered" evidence="1">
    <location>
        <begin position="57"/>
        <end position="104"/>
    </location>
</feature>
<proteinExistence type="predicted"/>
<dbReference type="Pfam" id="PF01391">
    <property type="entry name" value="Collagen"/>
    <property type="match status" value="1"/>
</dbReference>
<sequence length="104" mass="10601">MGPNAVITRNFFANLDAFEFVFTTSGPAVNETQISVWGKDALGQLVPAHRLVSDELLGTDQGVQGPQGVQGAQGDQGPQGVQGAQGDQGPQGVQGAQGDQGPQG</sequence>
<evidence type="ECO:0000313" key="3">
    <source>
        <dbReference type="Proteomes" id="UP000650605"/>
    </source>
</evidence>
<protein>
    <submittedName>
        <fullName evidence="2">Collagen-like protein</fullName>
    </submittedName>
</protein>
<name>A0A8I1IUH4_PAEPO</name>
<evidence type="ECO:0000256" key="1">
    <source>
        <dbReference type="SAM" id="MobiDB-lite"/>
    </source>
</evidence>
<reference evidence="2" key="1">
    <citation type="submission" date="2020-12" db="EMBL/GenBank/DDBJ databases">
        <title>Paenibacillus polymyxa LMG 27872: a double-edged sword.</title>
        <authorList>
            <person name="Langendries S."/>
            <person name="Garcia Mendez S."/>
            <person name="Beirinckx S."/>
            <person name="Viaene T."/>
            <person name="Baeyen S."/>
            <person name="Goeminne G."/>
            <person name="Willems A."/>
            <person name="Debode J."/>
            <person name="Goormachtig S."/>
        </authorList>
    </citation>
    <scope>NUCLEOTIDE SEQUENCE</scope>
    <source>
        <strain evidence="2">LMG 27872</strain>
    </source>
</reference>
<gene>
    <name evidence="2" type="ORF">JDW19_06360</name>
</gene>
<dbReference type="AlphaFoldDB" id="A0A8I1IUH4"/>
<dbReference type="InterPro" id="IPR008160">
    <property type="entry name" value="Collagen"/>
</dbReference>
<evidence type="ECO:0000313" key="2">
    <source>
        <dbReference type="EMBL" id="MBM0632750.1"/>
    </source>
</evidence>
<dbReference type="EMBL" id="JAEHFQ010000003">
    <property type="protein sequence ID" value="MBM0632750.1"/>
    <property type="molecule type" value="Genomic_DNA"/>
</dbReference>
<comment type="caution">
    <text evidence="2">The sequence shown here is derived from an EMBL/GenBank/DDBJ whole genome shotgun (WGS) entry which is preliminary data.</text>
</comment>
<organism evidence="2 3">
    <name type="scientific">Paenibacillus polymyxa</name>
    <name type="common">Bacillus polymyxa</name>
    <dbReference type="NCBI Taxonomy" id="1406"/>
    <lineage>
        <taxon>Bacteria</taxon>
        <taxon>Bacillati</taxon>
        <taxon>Bacillota</taxon>
        <taxon>Bacilli</taxon>
        <taxon>Bacillales</taxon>
        <taxon>Paenibacillaceae</taxon>
        <taxon>Paenibacillus</taxon>
    </lineage>
</organism>